<dbReference type="InterPro" id="IPR006016">
    <property type="entry name" value="UspA"/>
</dbReference>
<dbReference type="AlphaFoldDB" id="A0A6J4P4I5"/>
<sequence length="296" mass="31199">MGSMTKNTVVVGVDASVEALVAARYGLRQAQARGCELLLVHAYPIPPMNTPLPGDTFTCLQEAGQALLDNVVSQLDIPRTVPVATMLEQTAPVILLQRAAESAHMIVIGQHHSSWLERLMVGSVASPLCCKAACPVVIVPRRWQPGATDQQPVVVATDGEAAPEAALQLACEQATLLHTSVIALHAMPVGASPAEVTAHEQHIAKLVAGCTVARPQTPITVRTVHGDPAAAISEASRSASLVVLGTPHTRRIGSWSRSVARLVLKHAECPIAVVPRREQIKKVITHAAEGGELLPS</sequence>
<dbReference type="PRINTS" id="PR01438">
    <property type="entry name" value="UNVRSLSTRESS"/>
</dbReference>
<name>A0A6J4P4I5_9ACTN</name>
<evidence type="ECO:0000256" key="1">
    <source>
        <dbReference type="ARBA" id="ARBA00008791"/>
    </source>
</evidence>
<dbReference type="Pfam" id="PF00582">
    <property type="entry name" value="Usp"/>
    <property type="match status" value="2"/>
</dbReference>
<evidence type="ECO:0000313" key="3">
    <source>
        <dbReference type="EMBL" id="CAA9404487.1"/>
    </source>
</evidence>
<dbReference type="InterPro" id="IPR006015">
    <property type="entry name" value="Universal_stress_UspA"/>
</dbReference>
<dbReference type="PANTHER" id="PTHR46268:SF6">
    <property type="entry name" value="UNIVERSAL STRESS PROTEIN UP12"/>
    <property type="match status" value="1"/>
</dbReference>
<feature type="domain" description="UspA" evidence="2">
    <location>
        <begin position="152"/>
        <end position="275"/>
    </location>
</feature>
<comment type="similarity">
    <text evidence="1">Belongs to the universal stress protein A family.</text>
</comment>
<accession>A0A6J4P4I5</accession>
<reference evidence="3" key="1">
    <citation type="submission" date="2020-02" db="EMBL/GenBank/DDBJ databases">
        <authorList>
            <person name="Meier V. D."/>
        </authorList>
    </citation>
    <scope>NUCLEOTIDE SEQUENCE</scope>
    <source>
        <strain evidence="3">AVDCRST_MAG75</strain>
    </source>
</reference>
<evidence type="ECO:0000259" key="2">
    <source>
        <dbReference type="Pfam" id="PF00582"/>
    </source>
</evidence>
<protein>
    <submittedName>
        <fullName evidence="3">Universal stress protein family</fullName>
    </submittedName>
</protein>
<feature type="domain" description="UspA" evidence="2">
    <location>
        <begin position="8"/>
        <end position="140"/>
    </location>
</feature>
<organism evidence="3">
    <name type="scientific">uncultured Propionibacteriaceae bacterium</name>
    <dbReference type="NCBI Taxonomy" id="257457"/>
    <lineage>
        <taxon>Bacteria</taxon>
        <taxon>Bacillati</taxon>
        <taxon>Actinomycetota</taxon>
        <taxon>Actinomycetes</taxon>
        <taxon>Propionibacteriales</taxon>
        <taxon>Propionibacteriaceae</taxon>
        <taxon>environmental samples</taxon>
    </lineage>
</organism>
<dbReference type="CDD" id="cd00293">
    <property type="entry name" value="USP-like"/>
    <property type="match status" value="1"/>
</dbReference>
<dbReference type="Gene3D" id="3.40.50.620">
    <property type="entry name" value="HUPs"/>
    <property type="match status" value="2"/>
</dbReference>
<proteinExistence type="inferred from homology"/>
<gene>
    <name evidence="3" type="ORF">AVDCRST_MAG75-2351</name>
</gene>
<dbReference type="PANTHER" id="PTHR46268">
    <property type="entry name" value="STRESS RESPONSE PROTEIN NHAX"/>
    <property type="match status" value="1"/>
</dbReference>
<dbReference type="EMBL" id="CADCUO010000163">
    <property type="protein sequence ID" value="CAA9404487.1"/>
    <property type="molecule type" value="Genomic_DNA"/>
</dbReference>
<dbReference type="InterPro" id="IPR014729">
    <property type="entry name" value="Rossmann-like_a/b/a_fold"/>
</dbReference>
<dbReference type="SUPFAM" id="SSF52402">
    <property type="entry name" value="Adenine nucleotide alpha hydrolases-like"/>
    <property type="match status" value="2"/>
</dbReference>